<name>A0AAQ3UI11_PASNO</name>
<dbReference type="AlphaFoldDB" id="A0AAQ3UI11"/>
<dbReference type="InterPro" id="IPR026960">
    <property type="entry name" value="RVT-Znf"/>
</dbReference>
<gene>
    <name evidence="2" type="ORF">U9M48_036890</name>
</gene>
<protein>
    <recommendedName>
        <fullName evidence="1">Reverse transcriptase zinc-binding domain-containing protein</fullName>
    </recommendedName>
</protein>
<evidence type="ECO:0000313" key="2">
    <source>
        <dbReference type="EMBL" id="WVZ90605.1"/>
    </source>
</evidence>
<evidence type="ECO:0000313" key="3">
    <source>
        <dbReference type="Proteomes" id="UP001341281"/>
    </source>
</evidence>
<evidence type="ECO:0000259" key="1">
    <source>
        <dbReference type="Pfam" id="PF13966"/>
    </source>
</evidence>
<reference evidence="2 3" key="1">
    <citation type="submission" date="2024-02" db="EMBL/GenBank/DDBJ databases">
        <title>High-quality chromosome-scale genome assembly of Pensacola bahiagrass (Paspalum notatum Flugge var. saurae).</title>
        <authorList>
            <person name="Vega J.M."/>
            <person name="Podio M."/>
            <person name="Orjuela J."/>
            <person name="Siena L.A."/>
            <person name="Pessino S.C."/>
            <person name="Combes M.C."/>
            <person name="Mariac C."/>
            <person name="Albertini E."/>
            <person name="Pupilli F."/>
            <person name="Ortiz J.P.A."/>
            <person name="Leblanc O."/>
        </authorList>
    </citation>
    <scope>NUCLEOTIDE SEQUENCE [LARGE SCALE GENOMIC DNA]</scope>
    <source>
        <strain evidence="2">R1</strain>
        <tissue evidence="2">Leaf</tissue>
    </source>
</reference>
<dbReference type="Proteomes" id="UP001341281">
    <property type="component" value="Chromosome 08"/>
</dbReference>
<dbReference type="InterPro" id="IPR036691">
    <property type="entry name" value="Endo/exonu/phosph_ase_sf"/>
</dbReference>
<organism evidence="2 3">
    <name type="scientific">Paspalum notatum var. saurae</name>
    <dbReference type="NCBI Taxonomy" id="547442"/>
    <lineage>
        <taxon>Eukaryota</taxon>
        <taxon>Viridiplantae</taxon>
        <taxon>Streptophyta</taxon>
        <taxon>Embryophyta</taxon>
        <taxon>Tracheophyta</taxon>
        <taxon>Spermatophyta</taxon>
        <taxon>Magnoliopsida</taxon>
        <taxon>Liliopsida</taxon>
        <taxon>Poales</taxon>
        <taxon>Poaceae</taxon>
        <taxon>PACMAD clade</taxon>
        <taxon>Panicoideae</taxon>
        <taxon>Andropogonodae</taxon>
        <taxon>Paspaleae</taxon>
        <taxon>Paspalinae</taxon>
        <taxon>Paspalum</taxon>
    </lineage>
</organism>
<dbReference type="PANTHER" id="PTHR36617">
    <property type="entry name" value="PROTEIN, PUTATIVE-RELATED"/>
    <property type="match status" value="1"/>
</dbReference>
<dbReference type="Gene3D" id="3.60.10.10">
    <property type="entry name" value="Endonuclease/exonuclease/phosphatase"/>
    <property type="match status" value="1"/>
</dbReference>
<dbReference type="SUPFAM" id="SSF56219">
    <property type="entry name" value="DNase I-like"/>
    <property type="match status" value="1"/>
</dbReference>
<dbReference type="EMBL" id="CP144752">
    <property type="protein sequence ID" value="WVZ90605.1"/>
    <property type="molecule type" value="Genomic_DNA"/>
</dbReference>
<proteinExistence type="predicted"/>
<sequence>MEIKSQFLNLGSFILKNGTQVSFWEDTWLGDQPLNYQFPSLFNIVRKKMQLRALTENKLTEWHNLVIRSANVSLIEGNDMFRWNLHSNGSFTVQSMYKHLINNNTRVSKDVWRTWLPLKIKIFMWYFKRGVLLTKDNLNLRQFNISFSSVLMPNSCGSFQGSSLASFMVKLQQSEERTQVIVECCRQVETVALQVFASFGWPNHGVKGDLLEIEGWEVNSKAIVRNRCSNFRWAVIIVYGPAQHCCFSELILEEIYSICDKETLPVVLGGDFNLIREVKEKSSFKGDHKYIDMFNRFIARFQLREVTRGGGGRATIHLDRLDRNLRLWSGWIDFWCQQSGKKNTLLRANGPASLLSWCDE</sequence>
<dbReference type="PANTHER" id="PTHR36617:SF14">
    <property type="entry name" value="REVERSE TRANSCRIPTASE ZINC-BINDING DOMAIN-CONTAINING PROTEIN"/>
    <property type="match status" value="1"/>
</dbReference>
<dbReference type="Pfam" id="PF13966">
    <property type="entry name" value="zf-RVT"/>
    <property type="match status" value="1"/>
</dbReference>
<keyword evidence="3" id="KW-1185">Reference proteome</keyword>
<feature type="domain" description="Reverse transcriptase zinc-binding" evidence="1">
    <location>
        <begin position="91"/>
        <end position="149"/>
    </location>
</feature>
<accession>A0AAQ3UI11</accession>